<accession>A0A7J0BHH0</accession>
<name>A0A7J0BHH0_9BACT</name>
<reference evidence="3 4" key="1">
    <citation type="submission" date="2020-05" db="EMBL/GenBank/DDBJ databases">
        <title>Draft genome sequence of Desulfovibrio sp. strain HN2T.</title>
        <authorList>
            <person name="Ueno A."/>
            <person name="Tamazawa S."/>
            <person name="Tamamura S."/>
            <person name="Murakami T."/>
            <person name="Kiyama T."/>
            <person name="Inomata H."/>
            <person name="Amano Y."/>
            <person name="Miyakawa K."/>
            <person name="Tamaki H."/>
            <person name="Naganuma T."/>
            <person name="Kaneko K."/>
        </authorList>
    </citation>
    <scope>NUCLEOTIDE SEQUENCE [LARGE SCALE GENOMIC DNA]</scope>
    <source>
        <strain evidence="3 4">HN2</strain>
    </source>
</reference>
<gene>
    <name evidence="3" type="ORF">DSM101010T_15680</name>
</gene>
<evidence type="ECO:0000259" key="1">
    <source>
        <dbReference type="Pfam" id="PF00534"/>
    </source>
</evidence>
<dbReference type="InterPro" id="IPR050194">
    <property type="entry name" value="Glycosyltransferase_grp1"/>
</dbReference>
<dbReference type="GO" id="GO:0016757">
    <property type="term" value="F:glycosyltransferase activity"/>
    <property type="evidence" value="ECO:0007669"/>
    <property type="project" value="InterPro"/>
</dbReference>
<feature type="domain" description="Glycosyl transferase family 1" evidence="1">
    <location>
        <begin position="207"/>
        <end position="358"/>
    </location>
</feature>
<dbReference type="Gene3D" id="3.40.50.2000">
    <property type="entry name" value="Glycogen Phosphorylase B"/>
    <property type="match status" value="2"/>
</dbReference>
<protein>
    <submittedName>
        <fullName evidence="3">Glycosyl transferase family 1</fullName>
    </submittedName>
</protein>
<proteinExistence type="predicted"/>
<evidence type="ECO:0000313" key="3">
    <source>
        <dbReference type="EMBL" id="GFM33203.1"/>
    </source>
</evidence>
<dbReference type="PANTHER" id="PTHR45947:SF3">
    <property type="entry name" value="SULFOQUINOVOSYL TRANSFERASE SQD2"/>
    <property type="match status" value="1"/>
</dbReference>
<dbReference type="Pfam" id="PF00534">
    <property type="entry name" value="Glycos_transf_1"/>
    <property type="match status" value="1"/>
</dbReference>
<evidence type="ECO:0000313" key="4">
    <source>
        <dbReference type="Proteomes" id="UP000503840"/>
    </source>
</evidence>
<dbReference type="EMBL" id="BLVO01000013">
    <property type="protein sequence ID" value="GFM33203.1"/>
    <property type="molecule type" value="Genomic_DNA"/>
</dbReference>
<dbReference type="SUPFAM" id="SSF53756">
    <property type="entry name" value="UDP-Glycosyltransferase/glycogen phosphorylase"/>
    <property type="match status" value="1"/>
</dbReference>
<keyword evidence="3" id="KW-0808">Transferase</keyword>
<dbReference type="PANTHER" id="PTHR45947">
    <property type="entry name" value="SULFOQUINOVOSYL TRANSFERASE SQD2"/>
    <property type="match status" value="1"/>
</dbReference>
<dbReference type="Pfam" id="PF13439">
    <property type="entry name" value="Glyco_transf_4"/>
    <property type="match status" value="1"/>
</dbReference>
<dbReference type="AlphaFoldDB" id="A0A7J0BHH0"/>
<dbReference type="InterPro" id="IPR001296">
    <property type="entry name" value="Glyco_trans_1"/>
</dbReference>
<dbReference type="Proteomes" id="UP000503840">
    <property type="component" value="Unassembled WGS sequence"/>
</dbReference>
<comment type="caution">
    <text evidence="3">The sequence shown here is derived from an EMBL/GenBank/DDBJ whole genome shotgun (WGS) entry which is preliminary data.</text>
</comment>
<feature type="domain" description="Glycosyltransferase subfamily 4-like N-terminal" evidence="2">
    <location>
        <begin position="74"/>
        <end position="197"/>
    </location>
</feature>
<organism evidence="3 4">
    <name type="scientific">Desulfovibrio subterraneus</name>
    <dbReference type="NCBI Taxonomy" id="2718620"/>
    <lineage>
        <taxon>Bacteria</taxon>
        <taxon>Pseudomonadati</taxon>
        <taxon>Thermodesulfobacteriota</taxon>
        <taxon>Desulfovibrionia</taxon>
        <taxon>Desulfovibrionales</taxon>
        <taxon>Desulfovibrionaceae</taxon>
        <taxon>Desulfovibrio</taxon>
    </lineage>
</organism>
<dbReference type="InterPro" id="IPR028098">
    <property type="entry name" value="Glyco_trans_4-like_N"/>
</dbReference>
<keyword evidence="4" id="KW-1185">Reference proteome</keyword>
<evidence type="ECO:0000259" key="2">
    <source>
        <dbReference type="Pfam" id="PF13439"/>
    </source>
</evidence>
<sequence>MMQEQGHFQGAVLFYASLYPGTWNPVHGLFVYELRKALCRICPVPAIVPENGWRRLFASPAPFSFSAEGEEDVSRPTFWTVPRIGAQWAGLLMALFTRSSFRRSLAAKPCIVHAHYAFPEAEAAAKLAAETGLPLVVTVHGSDINLLGTCPARRKRIVRTLERADAVVGVSKALCERVCAMGIDRAKVSHVPNGVDLGCFQPVPEERDTQRVESEQIGSRKVLLAVGRLESVKAYDRLLQAFAMLDDDCALVFAGDGSLRSSLQQQAGLLGVKERVLFLGALSRDDLAAWYRKASLLVISSHSEGWPTIIYEALACNTPVVAPDVGGIREILHSPELGVLLTDNAPLKLAEGIRGALATCWRMDVLRNEAERNSWDSIARQYVEIYRKVV</sequence>